<gene>
    <name evidence="7" type="primary">rgbR</name>
    <name evidence="11" type="synonym">lytR_1</name>
    <name evidence="8" type="ORF">BN1095_450019</name>
    <name evidence="7" type="ORF">BN1096_560019</name>
    <name evidence="6" type="ORF">BN1097_540019</name>
    <name evidence="9" type="ORF">KRM00_000926</name>
    <name evidence="10" type="ORF">KRQ00_000734</name>
    <name evidence="11" type="ORF">SAMEA3375112_00019</name>
</gene>
<dbReference type="EMBL" id="DAEPXK010000007">
    <property type="protein sequence ID" value="HBH1541466.1"/>
    <property type="molecule type" value="Genomic_DNA"/>
</dbReference>
<dbReference type="SMART" id="SM00850">
    <property type="entry name" value="LytTR"/>
    <property type="match status" value="1"/>
</dbReference>
<dbReference type="GO" id="GO:0003677">
    <property type="term" value="F:DNA binding"/>
    <property type="evidence" value="ECO:0007669"/>
    <property type="project" value="InterPro"/>
</dbReference>
<dbReference type="Gene3D" id="2.40.50.1020">
    <property type="entry name" value="LytTr DNA-binding domain"/>
    <property type="match status" value="1"/>
</dbReference>
<comment type="function">
    <text evidence="2">May play the central regulatory role in sporulation. It may be an element of the effector pathway responsible for the activation of sporulation genes in response to nutritional stress. Spo0A may act in concert with spo0H (a sigma factor) to control the expression of some genes that are critical to the sporulation process.</text>
</comment>
<evidence type="ECO:0000313" key="10">
    <source>
        <dbReference type="EMBL" id="HBH2619005.1"/>
    </source>
</evidence>
<reference evidence="7" key="1">
    <citation type="submission" date="2014-07" db="EMBL/GenBank/DDBJ databases">
        <authorList>
            <person name="Monot Marc"/>
        </authorList>
    </citation>
    <scope>NUCLEOTIDE SEQUENCE</scope>
    <source>
        <strain evidence="8">7032989</strain>
        <strain evidence="6">7032994</strain>
    </source>
</reference>
<dbReference type="EMBL" id="LK933127">
    <property type="protein sequence ID" value="CDT36609.1"/>
    <property type="molecule type" value="Genomic_DNA"/>
</dbReference>
<dbReference type="AlphaFoldDB" id="A0A031WGE7"/>
<dbReference type="EMBL" id="FUPS01000001">
    <property type="protein sequence ID" value="SJR78554.1"/>
    <property type="molecule type" value="Genomic_DNA"/>
</dbReference>
<dbReference type="Pfam" id="PF04397">
    <property type="entry name" value="LytTR"/>
    <property type="match status" value="1"/>
</dbReference>
<evidence type="ECO:0000313" key="9">
    <source>
        <dbReference type="EMBL" id="HBH1541466.1"/>
    </source>
</evidence>
<dbReference type="InterPro" id="IPR011006">
    <property type="entry name" value="CheY-like_superfamily"/>
</dbReference>
<keyword evidence="3" id="KW-0597">Phosphoprotein</keyword>
<evidence type="ECO:0000313" key="8">
    <source>
        <dbReference type="EMBL" id="CDT36609.1"/>
    </source>
</evidence>
<proteinExistence type="predicted"/>
<dbReference type="EMBL" id="LK932392">
    <property type="protein sequence ID" value="CDS85737.1"/>
    <property type="molecule type" value="Genomic_DNA"/>
</dbReference>
<dbReference type="PATRIC" id="fig|1496.897.peg.1564"/>
<dbReference type="Pfam" id="PF00072">
    <property type="entry name" value="Response_reg"/>
    <property type="match status" value="1"/>
</dbReference>
<dbReference type="PROSITE" id="PS50930">
    <property type="entry name" value="HTH_LYTTR"/>
    <property type="match status" value="1"/>
</dbReference>
<evidence type="ECO:0000313" key="11">
    <source>
        <dbReference type="EMBL" id="SJR78554.1"/>
    </source>
</evidence>
<reference evidence="9" key="3">
    <citation type="journal article" date="2018" name="Genome Biol.">
        <title>SKESA: strategic k-mer extension for scrupulous assemblies.</title>
        <authorList>
            <person name="Souvorov A."/>
            <person name="Agarwala R."/>
            <person name="Lipman D.J."/>
        </authorList>
    </citation>
    <scope>NUCLEOTIDE SEQUENCE</scope>
    <source>
        <strain evidence="10">Clostridioides</strain>
        <strain evidence="9">HN1000</strain>
    </source>
</reference>
<protein>
    <recommendedName>
        <fullName evidence="1">Stage 0 sporulation protein A homolog</fullName>
    </recommendedName>
</protein>
<dbReference type="InterPro" id="IPR001789">
    <property type="entry name" value="Sig_transdc_resp-reg_receiver"/>
</dbReference>
<dbReference type="SUPFAM" id="SSF52172">
    <property type="entry name" value="CheY-like"/>
    <property type="match status" value="1"/>
</dbReference>
<evidence type="ECO:0000259" key="5">
    <source>
        <dbReference type="PROSITE" id="PS50930"/>
    </source>
</evidence>
<dbReference type="RefSeq" id="WP_003438019.1">
    <property type="nucleotide sequence ID" value="NZ_AP025558.1"/>
</dbReference>
<sequence>MIKIAVCEDEKETQLLIEDYLENILKDISIEYEIQKYISGEELLESNLKDIDILLLDIKMEKLNGMDTARKIREVDNEMEIIFVTSLIDYVQEGYEVRAYRYLLKPIELEELKKHVLTCIKDIEINKESHITIKNKSNTYKIYLNEIKYIEVQKKDMLIHTINKNFDIKYSLGKIEKELNPYKFIRCHKSFIVNLRYVENIKPNTAILESGEEVPISRYRYKEVKEKFLKFLGDTIC</sequence>
<dbReference type="InterPro" id="IPR046947">
    <property type="entry name" value="LytR-like"/>
</dbReference>
<dbReference type="EMBL" id="DAEQIJ010000002">
    <property type="protein sequence ID" value="HBH2619005.1"/>
    <property type="molecule type" value="Genomic_DNA"/>
</dbReference>
<dbReference type="GO" id="GO:0000156">
    <property type="term" value="F:phosphorelay response regulator activity"/>
    <property type="evidence" value="ECO:0007669"/>
    <property type="project" value="InterPro"/>
</dbReference>
<dbReference type="EMBL" id="LK932509">
    <property type="protein sequence ID" value="CDS86244.1"/>
    <property type="molecule type" value="Genomic_DNA"/>
</dbReference>
<evidence type="ECO:0000256" key="3">
    <source>
        <dbReference type="PROSITE-ProRule" id="PRU00169"/>
    </source>
</evidence>
<evidence type="ECO:0000313" key="12">
    <source>
        <dbReference type="Proteomes" id="UP000189137"/>
    </source>
</evidence>
<dbReference type="InterPro" id="IPR007492">
    <property type="entry name" value="LytTR_DNA-bd_dom"/>
</dbReference>
<dbReference type="Proteomes" id="UP000878956">
    <property type="component" value="Unassembled WGS sequence"/>
</dbReference>
<dbReference type="GeneID" id="66353524"/>
<organism evidence="7">
    <name type="scientific">Clostridioides difficile</name>
    <name type="common">Peptoclostridium difficile</name>
    <dbReference type="NCBI Taxonomy" id="1496"/>
    <lineage>
        <taxon>Bacteria</taxon>
        <taxon>Bacillati</taxon>
        <taxon>Bacillota</taxon>
        <taxon>Clostridia</taxon>
        <taxon>Peptostreptococcales</taxon>
        <taxon>Peptostreptococcaceae</taxon>
        <taxon>Clostridioides</taxon>
    </lineage>
</organism>
<dbReference type="PROSITE" id="PS50110">
    <property type="entry name" value="RESPONSE_REGULATORY"/>
    <property type="match status" value="1"/>
</dbReference>
<dbReference type="Gene3D" id="3.40.50.2300">
    <property type="match status" value="1"/>
</dbReference>
<name>A0A031WGE7_CLODI</name>
<dbReference type="Proteomes" id="UP000189137">
    <property type="component" value="Unassembled WGS sequence"/>
</dbReference>
<dbReference type="KEGG" id="pdf:CD630DERM_10890"/>
<evidence type="ECO:0000313" key="7">
    <source>
        <dbReference type="EMBL" id="CDS86244.1"/>
    </source>
</evidence>
<evidence type="ECO:0000313" key="6">
    <source>
        <dbReference type="EMBL" id="CDS85737.1"/>
    </source>
</evidence>
<reference evidence="9" key="4">
    <citation type="submission" date="2021-06" db="EMBL/GenBank/DDBJ databases">
        <authorList>
            <consortium name="NCBI Pathogen Detection Project"/>
        </authorList>
    </citation>
    <scope>NUCLEOTIDE SEQUENCE</scope>
    <source>
        <strain evidence="10">Clostridioides</strain>
        <strain evidence="9">HN1000</strain>
    </source>
</reference>
<evidence type="ECO:0000256" key="1">
    <source>
        <dbReference type="ARBA" id="ARBA00018672"/>
    </source>
</evidence>
<dbReference type="PANTHER" id="PTHR37299:SF1">
    <property type="entry name" value="STAGE 0 SPORULATION PROTEIN A HOMOLOG"/>
    <property type="match status" value="1"/>
</dbReference>
<accession>A0A031WGE7</accession>
<dbReference type="Proteomes" id="UP000879542">
    <property type="component" value="Unassembled WGS sequence"/>
</dbReference>
<evidence type="ECO:0000256" key="2">
    <source>
        <dbReference type="ARBA" id="ARBA00024867"/>
    </source>
</evidence>
<feature type="domain" description="Response regulatory" evidence="4">
    <location>
        <begin position="3"/>
        <end position="120"/>
    </location>
</feature>
<feature type="modified residue" description="4-aspartylphosphate" evidence="3">
    <location>
        <position position="57"/>
    </location>
</feature>
<dbReference type="SMART" id="SM00448">
    <property type="entry name" value="REC"/>
    <property type="match status" value="1"/>
</dbReference>
<dbReference type="PANTHER" id="PTHR37299">
    <property type="entry name" value="TRANSCRIPTIONAL REGULATOR-RELATED"/>
    <property type="match status" value="1"/>
</dbReference>
<reference evidence="11 12" key="2">
    <citation type="submission" date="2017-02" db="EMBL/GenBank/DDBJ databases">
        <authorList>
            <consortium name="Pathogen Informatics"/>
        </authorList>
    </citation>
    <scope>NUCLEOTIDE SEQUENCE [LARGE SCALE GENOMIC DNA]</scope>
    <source>
        <strain evidence="11 12">VRECD0157</strain>
    </source>
</reference>
<feature type="domain" description="HTH LytTR-type" evidence="5">
    <location>
        <begin position="131"/>
        <end position="230"/>
    </location>
</feature>
<evidence type="ECO:0000259" key="4">
    <source>
        <dbReference type="PROSITE" id="PS50110"/>
    </source>
</evidence>